<dbReference type="Pfam" id="PF09720">
    <property type="entry name" value="Unstab_antitox"/>
    <property type="match status" value="1"/>
</dbReference>
<dbReference type="Proteomes" id="UP000193136">
    <property type="component" value="Unassembled WGS sequence"/>
</dbReference>
<reference evidence="1 2" key="1">
    <citation type="submission" date="2017-03" db="EMBL/GenBank/DDBJ databases">
        <title>Genome sequence of Geothermobacter sp. EPR-M, Deep-Sea Iron Reducer.</title>
        <authorList>
            <person name="Tully B."/>
            <person name="Savalia P."/>
            <person name="Abuyen K."/>
            <person name="Baughan C."/>
            <person name="Romero E."/>
            <person name="Ronkowski C."/>
            <person name="Torres B."/>
            <person name="Tremblay J."/>
            <person name="Trujillo A."/>
            <person name="Tyler M."/>
            <person name="Perez-Rodriguez I."/>
            <person name="Amend J."/>
        </authorList>
    </citation>
    <scope>NUCLEOTIDE SEQUENCE [LARGE SCALE GENOMIC DNA]</scope>
    <source>
        <strain evidence="1 2">EPR-M</strain>
    </source>
</reference>
<comment type="caution">
    <text evidence="1">The sequence shown here is derived from an EMBL/GenBank/DDBJ whole genome shotgun (WGS) entry which is preliminary data.</text>
</comment>
<accession>A0A1X0XJ18</accession>
<keyword evidence="2" id="KW-1185">Reference proteome</keyword>
<dbReference type="AlphaFoldDB" id="A0A1X0XJ18"/>
<evidence type="ECO:0000313" key="2">
    <source>
        <dbReference type="Proteomes" id="UP000193136"/>
    </source>
</evidence>
<organism evidence="1 2">
    <name type="scientific">Geothermobacter hydrogeniphilus</name>
    <dbReference type="NCBI Taxonomy" id="1969733"/>
    <lineage>
        <taxon>Bacteria</taxon>
        <taxon>Pseudomonadati</taxon>
        <taxon>Thermodesulfobacteriota</taxon>
        <taxon>Desulfuromonadia</taxon>
        <taxon>Desulfuromonadales</taxon>
        <taxon>Geothermobacteraceae</taxon>
        <taxon>Geothermobacter</taxon>
    </lineage>
</organism>
<gene>
    <name evidence="1" type="ORF">B5V00_16615</name>
</gene>
<name>A0A1X0XJ18_9BACT</name>
<evidence type="ECO:0000313" key="1">
    <source>
        <dbReference type="EMBL" id="ORJ52863.1"/>
    </source>
</evidence>
<dbReference type="EMBL" id="NAAD01000045">
    <property type="protein sequence ID" value="ORJ52863.1"/>
    <property type="molecule type" value="Genomic_DNA"/>
</dbReference>
<proteinExistence type="predicted"/>
<dbReference type="STRING" id="1969733.B5V00_16615"/>
<dbReference type="OrthoDB" id="200227at2"/>
<dbReference type="InterPro" id="IPR013406">
    <property type="entry name" value="CHP02574_addiction_mod"/>
</dbReference>
<sequence>MTTAEKICAMEALWDDLCRTAGDHLSPDWHREVLAQRQASVVAEDARFEDWQQVKTELRNPRK</sequence>
<protein>
    <submittedName>
        <fullName evidence="1">Addiction module antitoxin RelB</fullName>
    </submittedName>
</protein>